<evidence type="ECO:0000256" key="7">
    <source>
        <dbReference type="SAM" id="Phobius"/>
    </source>
</evidence>
<feature type="transmembrane region" description="Helical" evidence="7">
    <location>
        <begin position="148"/>
        <end position="167"/>
    </location>
</feature>
<proteinExistence type="predicted"/>
<evidence type="ECO:0000313" key="10">
    <source>
        <dbReference type="Proteomes" id="UP000007652"/>
    </source>
</evidence>
<accession>I7KUA9</accession>
<dbReference type="InterPro" id="IPR052425">
    <property type="entry name" value="Uncharacterized_MFS-type"/>
</dbReference>
<dbReference type="SUPFAM" id="SSF103473">
    <property type="entry name" value="MFS general substrate transporter"/>
    <property type="match status" value="1"/>
</dbReference>
<feature type="transmembrane region" description="Helical" evidence="7">
    <location>
        <begin position="343"/>
        <end position="365"/>
    </location>
</feature>
<keyword evidence="10" id="KW-1185">Reference proteome</keyword>
<feature type="transmembrane region" description="Helical" evidence="7">
    <location>
        <begin position="222"/>
        <end position="243"/>
    </location>
</feature>
<keyword evidence="5 7" id="KW-1133">Transmembrane helix</keyword>
<evidence type="ECO:0000313" key="9">
    <source>
        <dbReference type="EMBL" id="CCJ33473.1"/>
    </source>
</evidence>
<evidence type="ECO:0000256" key="2">
    <source>
        <dbReference type="ARBA" id="ARBA00022448"/>
    </source>
</evidence>
<keyword evidence="2" id="KW-0813">Transport</keyword>
<feature type="transmembrane region" description="Helical" evidence="7">
    <location>
        <begin position="371"/>
        <end position="391"/>
    </location>
</feature>
<feature type="transmembrane region" description="Helical" evidence="7">
    <location>
        <begin position="173"/>
        <end position="190"/>
    </location>
</feature>
<dbReference type="GO" id="GO:0022857">
    <property type="term" value="F:transmembrane transporter activity"/>
    <property type="evidence" value="ECO:0007669"/>
    <property type="project" value="InterPro"/>
</dbReference>
<comment type="subcellular location">
    <subcellularLocation>
        <location evidence="1">Cell membrane</location>
        <topology evidence="1">Multi-pass membrane protein</topology>
    </subcellularLocation>
</comment>
<keyword evidence="3" id="KW-1003">Cell membrane</keyword>
<feature type="transmembrane region" description="Helical" evidence="7">
    <location>
        <begin position="308"/>
        <end position="331"/>
    </location>
</feature>
<sequence length="401" mass="44000">MGLDSNKKKEALKFIFLFGLISALGDITYEGARSVYGNYLGFLGASALYIGVITGFGEFLGYAFRILSGYFVDRTGKSWAAAILGYGLLISVPLLAIAGNWKIAALFIILERLGKAIRNPGKDTMLSHATKHVGTGVGFGISEALDQLGAIIGPMIFTLALSFYGSYKIGFQLMWIPAILTVAVVLYTRYKFPRPKDLEEDFEKASKVSNKNISNANLSKSFWHYLLFIFLSVLGFANFPVLSYHLMKQKVLSEALIPTLYALAMALDGAFAVLVGKYYDKKGLGTLILIPILSIPIVLLGFSQSSLLAIIAIALWGCVMSIHETLIKAVIADIIPIKNRGKAYGIFNTVYGISMLLGSTIIGYLYDFSKLYIFIYVVTIEILAAIVFILWKKNNPHDVKA</sequence>
<comment type="caution">
    <text evidence="9">The sequence shown here is derived from an EMBL/GenBank/DDBJ whole genome shotgun (WGS) entry which is preliminary data.</text>
</comment>
<evidence type="ECO:0000259" key="8">
    <source>
        <dbReference type="PROSITE" id="PS50850"/>
    </source>
</evidence>
<dbReference type="CDD" id="cd17370">
    <property type="entry name" value="MFS_MJ1317_like"/>
    <property type="match status" value="1"/>
</dbReference>
<dbReference type="GO" id="GO:0005886">
    <property type="term" value="C:plasma membrane"/>
    <property type="evidence" value="ECO:0007669"/>
    <property type="project" value="UniProtKB-SubCell"/>
</dbReference>
<dbReference type="Proteomes" id="UP000007652">
    <property type="component" value="Unassembled WGS sequence"/>
</dbReference>
<keyword evidence="4 7" id="KW-0812">Transmembrane</keyword>
<dbReference type="InterPro" id="IPR020846">
    <property type="entry name" value="MFS_dom"/>
</dbReference>
<feature type="transmembrane region" description="Helical" evidence="7">
    <location>
        <begin position="83"/>
        <end position="110"/>
    </location>
</feature>
<dbReference type="RefSeq" id="WP_008908741.1">
    <property type="nucleotide sequence ID" value="NZ_CAKP01000072.1"/>
</dbReference>
<evidence type="ECO:0000256" key="1">
    <source>
        <dbReference type="ARBA" id="ARBA00004651"/>
    </source>
</evidence>
<feature type="transmembrane region" description="Helical" evidence="7">
    <location>
        <begin position="255"/>
        <end position="276"/>
    </location>
</feature>
<dbReference type="EMBL" id="CAKP01000072">
    <property type="protein sequence ID" value="CCJ33473.1"/>
    <property type="molecule type" value="Genomic_DNA"/>
</dbReference>
<dbReference type="Gene3D" id="1.20.1250.20">
    <property type="entry name" value="MFS general substrate transporter like domains"/>
    <property type="match status" value="2"/>
</dbReference>
<protein>
    <recommendedName>
        <fullName evidence="8">Major facilitator superfamily (MFS) profile domain-containing protein</fullName>
    </recommendedName>
</protein>
<evidence type="ECO:0000256" key="4">
    <source>
        <dbReference type="ARBA" id="ARBA00022692"/>
    </source>
</evidence>
<evidence type="ECO:0000256" key="3">
    <source>
        <dbReference type="ARBA" id="ARBA00022475"/>
    </source>
</evidence>
<evidence type="ECO:0000256" key="6">
    <source>
        <dbReference type="ARBA" id="ARBA00023136"/>
    </source>
</evidence>
<dbReference type="STRING" id="857293.CAAU_1389"/>
<dbReference type="AlphaFoldDB" id="I7KUA9"/>
<dbReference type="PANTHER" id="PTHR42688:SF1">
    <property type="entry name" value="BLR5212 PROTEIN"/>
    <property type="match status" value="1"/>
</dbReference>
<reference evidence="9 10" key="1">
    <citation type="journal article" date="2011" name="J. Bacteriol.">
        <title>Draft genome sequence of Caloramator australicus strain RC3T, a thermoanaerobe from the Great Artesian Basin of Australia.</title>
        <authorList>
            <person name="Ogg C.D."/>
            <person name="Patel B.K.C."/>
        </authorList>
    </citation>
    <scope>NUCLEOTIDE SEQUENCE [LARGE SCALE GENOMIC DNA]</scope>
    <source>
        <strain evidence="9 10">RC3</strain>
    </source>
</reference>
<keyword evidence="6 7" id="KW-0472">Membrane</keyword>
<feature type="transmembrane region" description="Helical" evidence="7">
    <location>
        <begin position="12"/>
        <end position="29"/>
    </location>
</feature>
<feature type="transmembrane region" description="Helical" evidence="7">
    <location>
        <begin position="41"/>
        <end position="63"/>
    </location>
</feature>
<dbReference type="InterPro" id="IPR036259">
    <property type="entry name" value="MFS_trans_sf"/>
</dbReference>
<dbReference type="PROSITE" id="PS50850">
    <property type="entry name" value="MFS"/>
    <property type="match status" value="1"/>
</dbReference>
<organism evidence="9 10">
    <name type="scientific">Caloramator australicus RC3</name>
    <dbReference type="NCBI Taxonomy" id="857293"/>
    <lineage>
        <taxon>Bacteria</taxon>
        <taxon>Bacillati</taxon>
        <taxon>Bacillota</taxon>
        <taxon>Clostridia</taxon>
        <taxon>Eubacteriales</taxon>
        <taxon>Clostridiaceae</taxon>
        <taxon>Caloramator</taxon>
    </lineage>
</organism>
<dbReference type="InterPro" id="IPR011701">
    <property type="entry name" value="MFS"/>
</dbReference>
<feature type="domain" description="Major facilitator superfamily (MFS) profile" evidence="8">
    <location>
        <begin position="216"/>
        <end position="401"/>
    </location>
</feature>
<evidence type="ECO:0000256" key="5">
    <source>
        <dbReference type="ARBA" id="ARBA00022989"/>
    </source>
</evidence>
<name>I7KUA9_9CLOT</name>
<dbReference type="OrthoDB" id="9803985at2"/>
<dbReference type="eggNOG" id="COG2814">
    <property type="taxonomic scope" value="Bacteria"/>
</dbReference>
<dbReference type="Pfam" id="PF07690">
    <property type="entry name" value="MFS_1"/>
    <property type="match status" value="1"/>
</dbReference>
<dbReference type="PANTHER" id="PTHR42688">
    <property type="entry name" value="CONSERVED PROTEIN"/>
    <property type="match status" value="1"/>
</dbReference>
<feature type="transmembrane region" description="Helical" evidence="7">
    <location>
        <begin position="283"/>
        <end position="302"/>
    </location>
</feature>
<gene>
    <name evidence="9" type="ORF">CAAU_1389</name>
</gene>